<comment type="caution">
    <text evidence="3">The sequence shown here is derived from an EMBL/GenBank/DDBJ whole genome shotgun (WGS) entry which is preliminary data.</text>
</comment>
<dbReference type="InterPro" id="IPR002525">
    <property type="entry name" value="Transp_IS110-like_N"/>
</dbReference>
<evidence type="ECO:0000259" key="1">
    <source>
        <dbReference type="Pfam" id="PF01548"/>
    </source>
</evidence>
<dbReference type="InterPro" id="IPR003346">
    <property type="entry name" value="Transposase_20"/>
</dbReference>
<name>A0ABQ1HY26_9ALTE</name>
<proteinExistence type="predicted"/>
<dbReference type="Pfam" id="PF02371">
    <property type="entry name" value="Transposase_20"/>
    <property type="match status" value="1"/>
</dbReference>
<dbReference type="RefSeq" id="WP_055732250.1">
    <property type="nucleotide sequence ID" value="NZ_BMDY01000004.1"/>
</dbReference>
<dbReference type="EMBL" id="BMDY01000004">
    <property type="protein sequence ID" value="GGA98178.1"/>
    <property type="molecule type" value="Genomic_DNA"/>
</dbReference>
<accession>A0ABQ1HY26</accession>
<dbReference type="PANTHER" id="PTHR33055">
    <property type="entry name" value="TRANSPOSASE FOR INSERTION SEQUENCE ELEMENT IS1111A"/>
    <property type="match status" value="1"/>
</dbReference>
<reference evidence="4" key="1">
    <citation type="journal article" date="2019" name="Int. J. Syst. Evol. Microbiol.">
        <title>The Global Catalogue of Microorganisms (GCM) 10K type strain sequencing project: providing services to taxonomists for standard genome sequencing and annotation.</title>
        <authorList>
            <consortium name="The Broad Institute Genomics Platform"/>
            <consortium name="The Broad Institute Genome Sequencing Center for Infectious Disease"/>
            <person name="Wu L."/>
            <person name="Ma J."/>
        </authorList>
    </citation>
    <scope>NUCLEOTIDE SEQUENCE [LARGE SCALE GENOMIC DNA]</scope>
    <source>
        <strain evidence="4">CGMCC 1.10131</strain>
    </source>
</reference>
<evidence type="ECO:0000313" key="3">
    <source>
        <dbReference type="EMBL" id="GGA98178.1"/>
    </source>
</evidence>
<keyword evidence="4" id="KW-1185">Reference proteome</keyword>
<evidence type="ECO:0000259" key="2">
    <source>
        <dbReference type="Pfam" id="PF02371"/>
    </source>
</evidence>
<evidence type="ECO:0000313" key="4">
    <source>
        <dbReference type="Proteomes" id="UP000651977"/>
    </source>
</evidence>
<sequence>MSKSSTFFIGLDVHKETTDVAYCVDNSRDEPVFHGTIPTNIRSINKLIKKYKDLATHLCVVYEAGPCGFWLYRHLVKHGIECWVVAPALIPKAPSDKVKTDRRDAIALARMARAGLIRSIHVPNTDDEAVRDLIRCREDAMLDCRQARQRLKLFLLRNGHPCSGRQVWNEAYKRHLADIHFLEPAKKLTFQHYINIVTERYERLQHLEQELQVIAQDWSWYPLVQYLTVLRGIRFLSAITLVAELGDMRRFANPRSLMNFVGLTPSEYSSGNRQKQGGITKCGNTHARRILIEAAWAYRFPPKVSRELQIRQQDQSLHLQQRSWQAQQRLCRRFAQLKHRGKEYNKVVTAVARELLGYIWDIAQRFDPQSQHIG</sequence>
<dbReference type="InterPro" id="IPR047650">
    <property type="entry name" value="Transpos_IS110"/>
</dbReference>
<dbReference type="Pfam" id="PF01548">
    <property type="entry name" value="DEDD_Tnp_IS110"/>
    <property type="match status" value="1"/>
</dbReference>
<dbReference type="Proteomes" id="UP000651977">
    <property type="component" value="Unassembled WGS sequence"/>
</dbReference>
<gene>
    <name evidence="3" type="ORF">GCM10007414_08930</name>
</gene>
<dbReference type="NCBIfam" id="NF033542">
    <property type="entry name" value="transpos_IS110"/>
    <property type="match status" value="1"/>
</dbReference>
<dbReference type="PANTHER" id="PTHR33055:SF15">
    <property type="entry name" value="TRANSPOSASE-RELATED"/>
    <property type="match status" value="1"/>
</dbReference>
<protein>
    <submittedName>
        <fullName evidence="3">IS110 family transposase</fullName>
    </submittedName>
</protein>
<organism evidence="3 4">
    <name type="scientific">Agarivorans gilvus</name>
    <dbReference type="NCBI Taxonomy" id="680279"/>
    <lineage>
        <taxon>Bacteria</taxon>
        <taxon>Pseudomonadati</taxon>
        <taxon>Pseudomonadota</taxon>
        <taxon>Gammaproteobacteria</taxon>
        <taxon>Alteromonadales</taxon>
        <taxon>Alteromonadaceae</taxon>
        <taxon>Agarivorans</taxon>
    </lineage>
</organism>
<feature type="domain" description="Transposase IS110-like N-terminal" evidence="1">
    <location>
        <begin position="9"/>
        <end position="155"/>
    </location>
</feature>
<feature type="domain" description="Transposase IS116/IS110/IS902 C-terminal" evidence="2">
    <location>
        <begin position="225"/>
        <end position="298"/>
    </location>
</feature>